<comment type="caution">
    <text evidence="2">The sequence shown here is derived from an EMBL/GenBank/DDBJ whole genome shotgun (WGS) entry which is preliminary data.</text>
</comment>
<keyword evidence="3" id="KW-1185">Reference proteome</keyword>
<feature type="domain" description="HTH cro/C1-type" evidence="1">
    <location>
        <begin position="11"/>
        <end position="67"/>
    </location>
</feature>
<dbReference type="InterPro" id="IPR010982">
    <property type="entry name" value="Lambda_DNA-bd_dom_sf"/>
</dbReference>
<proteinExistence type="predicted"/>
<gene>
    <name evidence="2" type="ORF">F0L68_17710</name>
</gene>
<evidence type="ECO:0000259" key="1">
    <source>
        <dbReference type="PROSITE" id="PS50943"/>
    </source>
</evidence>
<dbReference type="PROSITE" id="PS50943">
    <property type="entry name" value="HTH_CROC1"/>
    <property type="match status" value="1"/>
</dbReference>
<dbReference type="SUPFAM" id="SSF47413">
    <property type="entry name" value="lambda repressor-like DNA-binding domains"/>
    <property type="match status" value="1"/>
</dbReference>
<dbReference type="Proteomes" id="UP000323454">
    <property type="component" value="Unassembled WGS sequence"/>
</dbReference>
<dbReference type="CDD" id="cd00093">
    <property type="entry name" value="HTH_XRE"/>
    <property type="match status" value="1"/>
</dbReference>
<name>A0A5B2XE14_9PSEU</name>
<dbReference type="RefSeq" id="WP_149850692.1">
    <property type="nucleotide sequence ID" value="NZ_VUOB01000029.1"/>
</dbReference>
<sequence>MGRQHVFGVELRRLRVDSGISLGTLAKQLHYSKGYLSKIETGARRPTMKLARQADASLGANGTLAALVSPIDQPTGRPGSTIEEAAPTATNLFHETDVLALGDAMSLPLGLPAAEAEAAAEDPGTEQHFREQFERCRDRGQRHAPGFVLRELVMELATLLELIKAARQPESRIRLSLLGARYAEYAGWMAQEAGQHESARTWTRRSATMAAGASDSRLAAYALVREAELAMYECDAARTVALADKAARHPGADSRIRGLASHRRAQGYALLGDHDRCYAALDHAGVLLSERTPSGPGGPVLGSSAVTELNLAVSGWCLYDLGQPKRAAESLEYVLSRTPAARLRVRALYGARLALAYEAAGELGQMCRIGFDVLTNARPIGSAIVRAELRDLARILVRHHGYGPVRELHAEINAALHRSR</sequence>
<reference evidence="2 3" key="2">
    <citation type="submission" date="2019-09" db="EMBL/GenBank/DDBJ databases">
        <authorList>
            <person name="Jin C."/>
        </authorList>
    </citation>
    <scope>NUCLEOTIDE SEQUENCE [LARGE SCALE GENOMIC DNA]</scope>
    <source>
        <strain evidence="2 3">AN110305</strain>
    </source>
</reference>
<dbReference type="GO" id="GO:0003677">
    <property type="term" value="F:DNA binding"/>
    <property type="evidence" value="ECO:0007669"/>
    <property type="project" value="InterPro"/>
</dbReference>
<protein>
    <submittedName>
        <fullName evidence="2">Helix-turn-helix domain-containing protein</fullName>
    </submittedName>
</protein>
<reference evidence="2 3" key="1">
    <citation type="submission" date="2019-09" db="EMBL/GenBank/DDBJ databases">
        <title>Goodfellowia gen. nov., a new genus of the Pseudonocardineae related to Actinoalloteichus, containing Goodfellowia coeruleoviolacea gen. nov., comb. nov. gen. nov., comb. nov.</title>
        <authorList>
            <person name="Labeda D."/>
        </authorList>
    </citation>
    <scope>NUCLEOTIDE SEQUENCE [LARGE SCALE GENOMIC DNA]</scope>
    <source>
        <strain evidence="2 3">AN110305</strain>
    </source>
</reference>
<dbReference type="InterPro" id="IPR001387">
    <property type="entry name" value="Cro/C1-type_HTH"/>
</dbReference>
<evidence type="ECO:0000313" key="2">
    <source>
        <dbReference type="EMBL" id="KAA2261289.1"/>
    </source>
</evidence>
<dbReference type="SMART" id="SM00530">
    <property type="entry name" value="HTH_XRE"/>
    <property type="match status" value="1"/>
</dbReference>
<dbReference type="Gene3D" id="1.10.260.40">
    <property type="entry name" value="lambda repressor-like DNA-binding domains"/>
    <property type="match status" value="1"/>
</dbReference>
<evidence type="ECO:0000313" key="3">
    <source>
        <dbReference type="Proteomes" id="UP000323454"/>
    </source>
</evidence>
<dbReference type="EMBL" id="VUOB01000029">
    <property type="protein sequence ID" value="KAA2261289.1"/>
    <property type="molecule type" value="Genomic_DNA"/>
</dbReference>
<dbReference type="OrthoDB" id="5184419at2"/>
<organism evidence="2 3">
    <name type="scientific">Solihabitans fulvus</name>
    <dbReference type="NCBI Taxonomy" id="1892852"/>
    <lineage>
        <taxon>Bacteria</taxon>
        <taxon>Bacillati</taxon>
        <taxon>Actinomycetota</taxon>
        <taxon>Actinomycetes</taxon>
        <taxon>Pseudonocardiales</taxon>
        <taxon>Pseudonocardiaceae</taxon>
        <taxon>Solihabitans</taxon>
    </lineage>
</organism>
<accession>A0A5B2XE14</accession>
<dbReference type="Pfam" id="PF13560">
    <property type="entry name" value="HTH_31"/>
    <property type="match status" value="1"/>
</dbReference>
<dbReference type="AlphaFoldDB" id="A0A5B2XE14"/>